<evidence type="ECO:0000313" key="2">
    <source>
        <dbReference type="Proteomes" id="UP001056708"/>
    </source>
</evidence>
<dbReference type="RefSeq" id="WP_252665007.1">
    <property type="nucleotide sequence ID" value="NZ_CP098611.1"/>
</dbReference>
<name>A0ABY5AX05_9CYAN</name>
<dbReference type="EMBL" id="CP098611">
    <property type="protein sequence ID" value="USR92831.1"/>
    <property type="molecule type" value="Genomic_DNA"/>
</dbReference>
<gene>
    <name evidence="1" type="ORF">NEA10_08995</name>
</gene>
<evidence type="ECO:0000313" key="1">
    <source>
        <dbReference type="EMBL" id="USR92831.1"/>
    </source>
</evidence>
<keyword evidence="2" id="KW-1185">Reference proteome</keyword>
<dbReference type="Proteomes" id="UP001056708">
    <property type="component" value="Chromosome"/>
</dbReference>
<organism evidence="1 2">
    <name type="scientific">Phormidium yuhuli AB48</name>
    <dbReference type="NCBI Taxonomy" id="2940671"/>
    <lineage>
        <taxon>Bacteria</taxon>
        <taxon>Bacillati</taxon>
        <taxon>Cyanobacteriota</taxon>
        <taxon>Cyanophyceae</taxon>
        <taxon>Oscillatoriophycideae</taxon>
        <taxon>Oscillatoriales</taxon>
        <taxon>Oscillatoriaceae</taxon>
        <taxon>Phormidium</taxon>
        <taxon>Phormidium yuhuli</taxon>
    </lineage>
</organism>
<proteinExistence type="predicted"/>
<reference evidence="1" key="1">
    <citation type="submission" date="2022-06" db="EMBL/GenBank/DDBJ databases">
        <title>Genome sequence of Phormidium yuhuli AB48 isolated from an industrial photobioreactor environment.</title>
        <authorList>
            <person name="Qiu Y."/>
            <person name="Noonan A.J.C."/>
            <person name="Dofher K."/>
            <person name="Koch M."/>
            <person name="Kieft B."/>
            <person name="Lin X."/>
            <person name="Ziels R.M."/>
            <person name="Hallam S.J."/>
        </authorList>
    </citation>
    <scope>NUCLEOTIDE SEQUENCE</scope>
    <source>
        <strain evidence="1">AB48</strain>
    </source>
</reference>
<accession>A0ABY5AX05</accession>
<sequence length="70" mass="7678">MRTIIPSTPNPPGERQSWTFICLTIATFTVLTPLLSQLQHLSNSNKSSESTLIAGRGEDSDKCVWLGICD</sequence>
<protein>
    <submittedName>
        <fullName evidence="1">Uncharacterized protein</fullName>
    </submittedName>
</protein>